<dbReference type="EMBL" id="KQ086064">
    <property type="protein sequence ID" value="KLO09159.1"/>
    <property type="molecule type" value="Genomic_DNA"/>
</dbReference>
<keyword evidence="2" id="KW-1185">Reference proteome</keyword>
<accession>A0A0H2RBG1</accession>
<reference evidence="1 2" key="1">
    <citation type="submission" date="2015-04" db="EMBL/GenBank/DDBJ databases">
        <title>Complete genome sequence of Schizopora paradoxa KUC8140, a cosmopolitan wood degrader in East Asia.</title>
        <authorList>
            <consortium name="DOE Joint Genome Institute"/>
            <person name="Min B."/>
            <person name="Park H."/>
            <person name="Jang Y."/>
            <person name="Kim J.-J."/>
            <person name="Kim K.H."/>
            <person name="Pangilinan J."/>
            <person name="Lipzen A."/>
            <person name="Riley R."/>
            <person name="Grigoriev I.V."/>
            <person name="Spatafora J.W."/>
            <person name="Choi I.-G."/>
        </authorList>
    </citation>
    <scope>NUCLEOTIDE SEQUENCE [LARGE SCALE GENOMIC DNA]</scope>
    <source>
        <strain evidence="1 2">KUC8140</strain>
    </source>
</reference>
<proteinExistence type="predicted"/>
<dbReference type="Proteomes" id="UP000053477">
    <property type="component" value="Unassembled WGS sequence"/>
</dbReference>
<dbReference type="AlphaFoldDB" id="A0A0H2RBG1"/>
<evidence type="ECO:0000313" key="1">
    <source>
        <dbReference type="EMBL" id="KLO09159.1"/>
    </source>
</evidence>
<gene>
    <name evidence="1" type="ORF">SCHPADRAFT_943837</name>
</gene>
<protein>
    <submittedName>
        <fullName evidence="1">Uncharacterized protein</fullName>
    </submittedName>
</protein>
<dbReference type="OrthoDB" id="2873112at2759"/>
<name>A0A0H2RBG1_9AGAM</name>
<dbReference type="InParanoid" id="A0A0H2RBG1"/>
<evidence type="ECO:0000313" key="2">
    <source>
        <dbReference type="Proteomes" id="UP000053477"/>
    </source>
</evidence>
<organism evidence="1 2">
    <name type="scientific">Schizopora paradoxa</name>
    <dbReference type="NCBI Taxonomy" id="27342"/>
    <lineage>
        <taxon>Eukaryota</taxon>
        <taxon>Fungi</taxon>
        <taxon>Dikarya</taxon>
        <taxon>Basidiomycota</taxon>
        <taxon>Agaricomycotina</taxon>
        <taxon>Agaricomycetes</taxon>
        <taxon>Hymenochaetales</taxon>
        <taxon>Schizoporaceae</taxon>
        <taxon>Schizopora</taxon>
    </lineage>
</organism>
<sequence length="505" mass="56427">MSTTTTTTNKSIALFGSFTEEFSSELRKDGFELVQNTEAKSDLSDYAIVAVSGVENGFDHHAHLADILKAGKILVAFEPSEDFLAVLHSATKTPIDLTKIEATGDRPLIIHPEHGAFRVILPVTDSTPSIELVGTGSDDGSQVEVLEEEIKNQVGFTSESTPTTRADVIVKFLNDALDSITQSDKEPRDTNNLDPGNDVAFYKHSILTFAFLGIMNMLAWNRDGQENVPSTDASQNQVYLMTWNISVYAYATNANPTGATPENYKGTIYTYMIHDNATSSLVRTPAGAPRWYGPFSSEPGKSNAAFYFVDYLEYLVKDPESKLRKVTEQPVSSQGQRDDSNGFPTYRYNISQKQNMTLFRKNQNQTFVFSAEIEKPVAFPYFELHNGGTETQGSVITSGFSLAYNDYYNYWADPKYSTSAWWDPGVYTDSAVKRLPDDNHRLDGLTVYSSSVGSFFLDFTVAWNMASFKDRHWVLPQENGTGRRRILVYRHAEQRGIGLDLENWG</sequence>